<sequence length="627" mass="72076">MVAEATGWYSYEDFTHVFSRLRNPEDYPYIATKIALWMSREKVPSALVATESLLSAVIADQQGSLSECGLRNLYAMAIVRAVNLLLDHEQDREYARSLKLIAKECDLPEYIITVRHECCHREIPDINTLRLTALDAINYVYQKYWVSQYKSIMYKLQNKEYDKLALYSLLISCHITALTKINACALDTRKWKAMHGRVPSSHMELVIKTPQLKSAILSSLRSTHLASPLLNVTYRRKKYSNTQVKANEQETTISCFMLIQQVAFLAKRLIEGCIHDEFFVSVFVNFVFVHFDPSPCSLFPVILLETIAQLPFNFTVKLAAEIVRVVFELDIGVDSDAKNVHKRENGDTTELLSKYLKTKSAVRIQKMFAVNSSASQSTEINSSSAFRRVNTWLTSILEWALHDKGTKHRSSILYATALFCSPGEDARRMWINVSNGLTRFTRAIYALLPHLVTHISEGRHSVEVNQKQSIQPWENDRLSHAMGLYLWLQQCNSAGEAGKYRFYVLQDSAKRDIMEQMSFDRSCKIENLDSLLLPGTLWDPDRWAIKYTVPLYPQTMSSHERITNAMENIMEGIPIKVSNRTNRRFERLGRRMPHEFKAIMDNSSAFLHTTAHLITVTKNLCHRERYS</sequence>
<dbReference type="EMBL" id="JAVEPI010000002">
    <property type="protein sequence ID" value="KAK1443957.1"/>
    <property type="molecule type" value="Genomic_DNA"/>
</dbReference>
<evidence type="ECO:0000313" key="1">
    <source>
        <dbReference type="EMBL" id="KAK1443957.1"/>
    </source>
</evidence>
<dbReference type="GO" id="GO:0000470">
    <property type="term" value="P:maturation of LSU-rRNA"/>
    <property type="evidence" value="ECO:0007669"/>
    <property type="project" value="TreeGrafter"/>
</dbReference>
<organism evidence="1 2">
    <name type="scientific">Babesia gibsoni</name>
    <dbReference type="NCBI Taxonomy" id="33632"/>
    <lineage>
        <taxon>Eukaryota</taxon>
        <taxon>Sar</taxon>
        <taxon>Alveolata</taxon>
        <taxon>Apicomplexa</taxon>
        <taxon>Aconoidasida</taxon>
        <taxon>Piroplasmida</taxon>
        <taxon>Babesiidae</taxon>
        <taxon>Babesia</taxon>
    </lineage>
</organism>
<proteinExistence type="predicted"/>
<comment type="caution">
    <text evidence="1">The sequence shown here is derived from an EMBL/GenBank/DDBJ whole genome shotgun (WGS) entry which is preliminary data.</text>
</comment>
<dbReference type="PANTHER" id="PTHR15002">
    <property type="entry name" value="RIBOSOMAL BIOGENESIS PROTEIN LAS1L"/>
    <property type="match status" value="1"/>
</dbReference>
<protein>
    <submittedName>
        <fullName evidence="1">Las1 domain containing protein</fullName>
    </submittedName>
</protein>
<gene>
    <name evidence="1" type="ORF">BgAZ_208330</name>
</gene>
<dbReference type="Pfam" id="PF04031">
    <property type="entry name" value="Las1"/>
    <property type="match status" value="1"/>
</dbReference>
<dbReference type="GO" id="GO:0030687">
    <property type="term" value="C:preribosome, large subunit precursor"/>
    <property type="evidence" value="ECO:0007669"/>
    <property type="project" value="TreeGrafter"/>
</dbReference>
<evidence type="ECO:0000313" key="2">
    <source>
        <dbReference type="Proteomes" id="UP001230268"/>
    </source>
</evidence>
<reference evidence="1" key="1">
    <citation type="submission" date="2023-08" db="EMBL/GenBank/DDBJ databases">
        <title>Draft sequence of the Babesia gibsoni genome.</title>
        <authorList>
            <person name="Yamagishi J.Y."/>
            <person name="Xuan X.X."/>
        </authorList>
    </citation>
    <scope>NUCLEOTIDE SEQUENCE</scope>
    <source>
        <strain evidence="1">Azabu</strain>
    </source>
</reference>
<name>A0AAD8PEP2_BABGI</name>
<dbReference type="GO" id="GO:0090730">
    <property type="term" value="C:Las1 complex"/>
    <property type="evidence" value="ECO:0007669"/>
    <property type="project" value="InterPro"/>
</dbReference>
<accession>A0AAD8PEP2</accession>
<dbReference type="InterPro" id="IPR007174">
    <property type="entry name" value="Las1"/>
</dbReference>
<dbReference type="Proteomes" id="UP001230268">
    <property type="component" value="Unassembled WGS sequence"/>
</dbReference>
<keyword evidence="2" id="KW-1185">Reference proteome</keyword>
<dbReference type="PANTHER" id="PTHR15002:SF0">
    <property type="entry name" value="RIBOSOMAL BIOGENESIS PROTEIN LAS1L"/>
    <property type="match status" value="1"/>
</dbReference>
<dbReference type="GO" id="GO:0004519">
    <property type="term" value="F:endonuclease activity"/>
    <property type="evidence" value="ECO:0007669"/>
    <property type="project" value="InterPro"/>
</dbReference>
<dbReference type="AlphaFoldDB" id="A0AAD8PEP2"/>
<dbReference type="GO" id="GO:0000460">
    <property type="term" value="P:maturation of 5.8S rRNA"/>
    <property type="evidence" value="ECO:0007669"/>
    <property type="project" value="TreeGrafter"/>
</dbReference>